<protein>
    <submittedName>
        <fullName evidence="3">LysM peptidoglycan-binding domain-containing protein</fullName>
    </submittedName>
</protein>
<dbReference type="AlphaFoldDB" id="A0A9D2Q987"/>
<feature type="domain" description="LysM" evidence="2">
    <location>
        <begin position="137"/>
        <end position="181"/>
    </location>
</feature>
<proteinExistence type="inferred from homology"/>
<sequence>SAVYQGVGWAKDWMDAVYNMTGVKPLIYMSNSVIHQYDWSSVVNAGYDLWNAGYYKGYIPIYGFVSNPPLYGGLGEFANDTPLYQYTSTGRLSGWSGNLDLNIFYGDRSDWAAYAGHTSSGDYTPTEKPSHAEDKVIYYIVRSGDTLSEIASQYNTTYQAIAEKNGISNPNLIYPGQRLVISGQYASSSGTTGSSTYTVRSGDCLSTIGSRLGVSWRSIASANGIYSPYIIYPGQRLTILGGSTASGQSCTVQSGDTLSEIAVRYGTTYAYLAQINGISNPNLIYPGQVLRIA</sequence>
<dbReference type="InterPro" id="IPR002053">
    <property type="entry name" value="Glyco_hydro_25"/>
</dbReference>
<evidence type="ECO:0000313" key="3">
    <source>
        <dbReference type="EMBL" id="HJC73760.1"/>
    </source>
</evidence>
<dbReference type="SUPFAM" id="SSF51445">
    <property type="entry name" value="(Trans)glycosidases"/>
    <property type="match status" value="1"/>
</dbReference>
<evidence type="ECO:0000313" key="4">
    <source>
        <dbReference type="Proteomes" id="UP000823902"/>
    </source>
</evidence>
<comment type="caution">
    <text evidence="3">The sequence shown here is derived from an EMBL/GenBank/DDBJ whole genome shotgun (WGS) entry which is preliminary data.</text>
</comment>
<gene>
    <name evidence="3" type="ORF">H9697_02240</name>
</gene>
<reference evidence="3" key="2">
    <citation type="submission" date="2021-04" db="EMBL/GenBank/DDBJ databases">
        <authorList>
            <person name="Gilroy R."/>
        </authorList>
    </citation>
    <scope>NUCLEOTIDE SEQUENCE</scope>
    <source>
        <strain evidence="3">CHK196-7946</strain>
    </source>
</reference>
<organism evidence="3 4">
    <name type="scientific">Candidatus Mediterraneibacter faecavium</name>
    <dbReference type="NCBI Taxonomy" id="2838668"/>
    <lineage>
        <taxon>Bacteria</taxon>
        <taxon>Bacillati</taxon>
        <taxon>Bacillota</taxon>
        <taxon>Clostridia</taxon>
        <taxon>Lachnospirales</taxon>
        <taxon>Lachnospiraceae</taxon>
        <taxon>Mediterraneibacter</taxon>
    </lineage>
</organism>
<dbReference type="Pfam" id="PF01476">
    <property type="entry name" value="LysM"/>
    <property type="match status" value="3"/>
</dbReference>
<evidence type="ECO:0000256" key="1">
    <source>
        <dbReference type="ARBA" id="ARBA00010646"/>
    </source>
</evidence>
<dbReference type="Pfam" id="PF01183">
    <property type="entry name" value="Glyco_hydro_25"/>
    <property type="match status" value="1"/>
</dbReference>
<accession>A0A9D2Q987</accession>
<comment type="similarity">
    <text evidence="1">Belongs to the glycosyl hydrolase 25 family.</text>
</comment>
<dbReference type="CDD" id="cd00118">
    <property type="entry name" value="LysM"/>
    <property type="match status" value="3"/>
</dbReference>
<dbReference type="InterPro" id="IPR036779">
    <property type="entry name" value="LysM_dom_sf"/>
</dbReference>
<reference evidence="3" key="1">
    <citation type="journal article" date="2021" name="PeerJ">
        <title>Extensive microbial diversity within the chicken gut microbiome revealed by metagenomics and culture.</title>
        <authorList>
            <person name="Gilroy R."/>
            <person name="Ravi A."/>
            <person name="Getino M."/>
            <person name="Pursley I."/>
            <person name="Horton D.L."/>
            <person name="Alikhan N.F."/>
            <person name="Baker D."/>
            <person name="Gharbi K."/>
            <person name="Hall N."/>
            <person name="Watson M."/>
            <person name="Adriaenssens E.M."/>
            <person name="Foster-Nyarko E."/>
            <person name="Jarju S."/>
            <person name="Secka A."/>
            <person name="Antonio M."/>
            <person name="Oren A."/>
            <person name="Chaudhuri R.R."/>
            <person name="La Ragione R."/>
            <person name="Hildebrand F."/>
            <person name="Pallen M.J."/>
        </authorList>
    </citation>
    <scope>NUCLEOTIDE SEQUENCE</scope>
    <source>
        <strain evidence="3">CHK196-7946</strain>
    </source>
</reference>
<dbReference type="SMART" id="SM00257">
    <property type="entry name" value="LysM"/>
    <property type="match status" value="3"/>
</dbReference>
<dbReference type="InterPro" id="IPR017853">
    <property type="entry name" value="GH"/>
</dbReference>
<feature type="domain" description="LysM" evidence="2">
    <location>
        <begin position="248"/>
        <end position="292"/>
    </location>
</feature>
<dbReference type="Proteomes" id="UP000823902">
    <property type="component" value="Unassembled WGS sequence"/>
</dbReference>
<dbReference type="GO" id="GO:0003796">
    <property type="term" value="F:lysozyme activity"/>
    <property type="evidence" value="ECO:0007669"/>
    <property type="project" value="InterPro"/>
</dbReference>
<dbReference type="GO" id="GO:0016998">
    <property type="term" value="P:cell wall macromolecule catabolic process"/>
    <property type="evidence" value="ECO:0007669"/>
    <property type="project" value="InterPro"/>
</dbReference>
<name>A0A9D2Q987_9FIRM</name>
<dbReference type="SUPFAM" id="SSF54106">
    <property type="entry name" value="LysM domain"/>
    <property type="match status" value="3"/>
</dbReference>
<dbReference type="PROSITE" id="PS51782">
    <property type="entry name" value="LYSM"/>
    <property type="match status" value="3"/>
</dbReference>
<dbReference type="Gene3D" id="3.10.350.10">
    <property type="entry name" value="LysM domain"/>
    <property type="match status" value="3"/>
</dbReference>
<evidence type="ECO:0000259" key="2">
    <source>
        <dbReference type="PROSITE" id="PS51782"/>
    </source>
</evidence>
<feature type="domain" description="LysM" evidence="2">
    <location>
        <begin position="195"/>
        <end position="239"/>
    </location>
</feature>
<dbReference type="Gene3D" id="3.20.20.80">
    <property type="entry name" value="Glycosidases"/>
    <property type="match status" value="1"/>
</dbReference>
<dbReference type="GO" id="GO:0008932">
    <property type="term" value="F:lytic endotransglycosylase activity"/>
    <property type="evidence" value="ECO:0007669"/>
    <property type="project" value="TreeGrafter"/>
</dbReference>
<dbReference type="PANTHER" id="PTHR33734:SF22">
    <property type="entry name" value="MEMBRANE-BOUND LYTIC MUREIN TRANSGLYCOSYLASE D"/>
    <property type="match status" value="1"/>
</dbReference>
<feature type="non-terminal residue" evidence="3">
    <location>
        <position position="1"/>
    </location>
</feature>
<dbReference type="PANTHER" id="PTHR33734">
    <property type="entry name" value="LYSM DOMAIN-CONTAINING GPI-ANCHORED PROTEIN 2"/>
    <property type="match status" value="1"/>
</dbReference>
<dbReference type="GO" id="GO:0009253">
    <property type="term" value="P:peptidoglycan catabolic process"/>
    <property type="evidence" value="ECO:0007669"/>
    <property type="project" value="InterPro"/>
</dbReference>
<dbReference type="EMBL" id="DWVY01000009">
    <property type="protein sequence ID" value="HJC73760.1"/>
    <property type="molecule type" value="Genomic_DNA"/>
</dbReference>
<dbReference type="InterPro" id="IPR018392">
    <property type="entry name" value="LysM"/>
</dbReference>